<sequence>LRHFYFETVCLKRLKKPRTLASQVLERSMSALCVACLGAEHAASALEGGDCPHCDVLPMRLLRSRKALFSEEGAFISVPHGSGPASAEAERRLHSWGSQLDLVEGMETGDPLSPASPTRSAARPSGSEARAAVSSPRGSASMLPISSSEEVDVVSVDEAAAPQFPQYEELLEVVTRAVAKLSIDWPAEPLLDERFLRSRPPPARRSLPFFPDLHTEVSRSWNAPFSSRLFIPASYNYGEGTERCLG</sequence>
<name>A0ABD0P3T3_CIRMR</name>
<proteinExistence type="predicted"/>
<comment type="caution">
    <text evidence="2">The sequence shown here is derived from an EMBL/GenBank/DDBJ whole genome shotgun (WGS) entry which is preliminary data.</text>
</comment>
<reference evidence="2 3" key="1">
    <citation type="submission" date="2024-05" db="EMBL/GenBank/DDBJ databases">
        <title>Genome sequencing and assembly of Indian major carp, Cirrhinus mrigala (Hamilton, 1822).</title>
        <authorList>
            <person name="Mohindra V."/>
            <person name="Chowdhury L.M."/>
            <person name="Lal K."/>
            <person name="Jena J.K."/>
        </authorList>
    </citation>
    <scope>NUCLEOTIDE SEQUENCE [LARGE SCALE GENOMIC DNA]</scope>
    <source>
        <strain evidence="2">CM1030</strain>
        <tissue evidence="2">Blood</tissue>
    </source>
</reference>
<gene>
    <name evidence="2" type="ORF">M9458_036639</name>
</gene>
<dbReference type="AlphaFoldDB" id="A0ABD0P3T3"/>
<keyword evidence="3" id="KW-1185">Reference proteome</keyword>
<evidence type="ECO:0000313" key="2">
    <source>
        <dbReference type="EMBL" id="KAL0168417.1"/>
    </source>
</evidence>
<accession>A0ABD0P3T3</accession>
<protein>
    <submittedName>
        <fullName evidence="2">Uncharacterized protein</fullName>
    </submittedName>
</protein>
<evidence type="ECO:0000256" key="1">
    <source>
        <dbReference type="SAM" id="MobiDB-lite"/>
    </source>
</evidence>
<evidence type="ECO:0000313" key="3">
    <source>
        <dbReference type="Proteomes" id="UP001529510"/>
    </source>
</evidence>
<feature type="non-terminal residue" evidence="2">
    <location>
        <position position="246"/>
    </location>
</feature>
<feature type="region of interest" description="Disordered" evidence="1">
    <location>
        <begin position="104"/>
        <end position="144"/>
    </location>
</feature>
<feature type="non-terminal residue" evidence="2">
    <location>
        <position position="1"/>
    </location>
</feature>
<dbReference type="Proteomes" id="UP001529510">
    <property type="component" value="Unassembled WGS sequence"/>
</dbReference>
<dbReference type="EMBL" id="JAMKFB020000018">
    <property type="protein sequence ID" value="KAL0168417.1"/>
    <property type="molecule type" value="Genomic_DNA"/>
</dbReference>
<organism evidence="2 3">
    <name type="scientific">Cirrhinus mrigala</name>
    <name type="common">Mrigala</name>
    <dbReference type="NCBI Taxonomy" id="683832"/>
    <lineage>
        <taxon>Eukaryota</taxon>
        <taxon>Metazoa</taxon>
        <taxon>Chordata</taxon>
        <taxon>Craniata</taxon>
        <taxon>Vertebrata</taxon>
        <taxon>Euteleostomi</taxon>
        <taxon>Actinopterygii</taxon>
        <taxon>Neopterygii</taxon>
        <taxon>Teleostei</taxon>
        <taxon>Ostariophysi</taxon>
        <taxon>Cypriniformes</taxon>
        <taxon>Cyprinidae</taxon>
        <taxon>Labeoninae</taxon>
        <taxon>Labeonini</taxon>
        <taxon>Cirrhinus</taxon>
    </lineage>
</organism>